<sequence length="106" mass="11682">MAFHREEPGDFQSSKGSSTSTEGGDILELGHSRWNGSGMLAFEKFFALMEGRLPGKMFLEAVKYQMKREVVRKNSYSIFGFQGGQLAAIGLEFEALIAAKQGLKVT</sequence>
<comment type="caution">
    <text evidence="2">The sequence shown here is derived from an EMBL/GenBank/DDBJ whole genome shotgun (WGS) entry which is preliminary data.</text>
</comment>
<proteinExistence type="predicted"/>
<keyword evidence="3" id="KW-1185">Reference proteome</keyword>
<dbReference type="EMBL" id="CACTIH010005879">
    <property type="protein sequence ID" value="CAA3002793.1"/>
    <property type="molecule type" value="Genomic_DNA"/>
</dbReference>
<dbReference type="OrthoDB" id="1745499at2759"/>
<feature type="region of interest" description="Disordered" evidence="1">
    <location>
        <begin position="1"/>
        <end position="26"/>
    </location>
</feature>
<name>A0A8S0TCN8_OLEEU</name>
<evidence type="ECO:0000313" key="3">
    <source>
        <dbReference type="Proteomes" id="UP000594638"/>
    </source>
</evidence>
<organism evidence="2 3">
    <name type="scientific">Olea europaea subsp. europaea</name>
    <dbReference type="NCBI Taxonomy" id="158383"/>
    <lineage>
        <taxon>Eukaryota</taxon>
        <taxon>Viridiplantae</taxon>
        <taxon>Streptophyta</taxon>
        <taxon>Embryophyta</taxon>
        <taxon>Tracheophyta</taxon>
        <taxon>Spermatophyta</taxon>
        <taxon>Magnoliopsida</taxon>
        <taxon>eudicotyledons</taxon>
        <taxon>Gunneridae</taxon>
        <taxon>Pentapetalae</taxon>
        <taxon>asterids</taxon>
        <taxon>lamiids</taxon>
        <taxon>Lamiales</taxon>
        <taxon>Oleaceae</taxon>
        <taxon>Oleeae</taxon>
        <taxon>Olea</taxon>
    </lineage>
</organism>
<gene>
    <name evidence="2" type="ORF">OLEA9_A109694</name>
</gene>
<dbReference type="Proteomes" id="UP000594638">
    <property type="component" value="Unassembled WGS sequence"/>
</dbReference>
<reference evidence="2 3" key="1">
    <citation type="submission" date="2019-12" db="EMBL/GenBank/DDBJ databases">
        <authorList>
            <person name="Alioto T."/>
            <person name="Alioto T."/>
            <person name="Gomez Garrido J."/>
        </authorList>
    </citation>
    <scope>NUCLEOTIDE SEQUENCE [LARGE SCALE GENOMIC DNA]</scope>
</reference>
<feature type="compositionally biased region" description="Low complexity" evidence="1">
    <location>
        <begin position="13"/>
        <end position="24"/>
    </location>
</feature>
<evidence type="ECO:0000313" key="2">
    <source>
        <dbReference type="EMBL" id="CAA3002793.1"/>
    </source>
</evidence>
<dbReference type="Gramene" id="OE9A109694T1">
    <property type="protein sequence ID" value="OE9A109694C1"/>
    <property type="gene ID" value="OE9A109694"/>
</dbReference>
<dbReference type="AlphaFoldDB" id="A0A8S0TCN8"/>
<accession>A0A8S0TCN8</accession>
<protein>
    <submittedName>
        <fullName evidence="2">Uncharacterized protein</fullName>
    </submittedName>
</protein>
<evidence type="ECO:0000256" key="1">
    <source>
        <dbReference type="SAM" id="MobiDB-lite"/>
    </source>
</evidence>